<sequence length="155" mass="17609">MKRFLLPVVVLISLVAGGCDDSLYNKMKEIPDARWDMNYPAKFDVEVSDTAALYDFYVLIRHNTDYTYSNLYTFVTTTMPGDSISRDTIEFILATPDGQWIGEGSSHLRTDEVLISRKFVFPKAGLYSFEFQQAMRDSVLEGITDIGIRISPTKL</sequence>
<dbReference type="PROSITE" id="PS51257">
    <property type="entry name" value="PROKAR_LIPOPROTEIN"/>
    <property type="match status" value="1"/>
</dbReference>
<dbReference type="EMBL" id="VSSQ01030210">
    <property type="protein sequence ID" value="MPM80640.1"/>
    <property type="molecule type" value="Genomic_DNA"/>
</dbReference>
<name>A0A645CU42_9ZZZZ</name>
<dbReference type="AlphaFoldDB" id="A0A645CU42"/>
<dbReference type="InterPro" id="IPR020018">
    <property type="entry name" value="Motility-assoc_lipoprot_GldH"/>
</dbReference>
<accession>A0A645CU42</accession>
<dbReference type="NCBIfam" id="TIGR03511">
    <property type="entry name" value="GldH_lipo"/>
    <property type="match status" value="1"/>
</dbReference>
<keyword evidence="1" id="KW-0449">Lipoprotein</keyword>
<organism evidence="1">
    <name type="scientific">bioreactor metagenome</name>
    <dbReference type="NCBI Taxonomy" id="1076179"/>
    <lineage>
        <taxon>unclassified sequences</taxon>
        <taxon>metagenomes</taxon>
        <taxon>ecological metagenomes</taxon>
    </lineage>
</organism>
<proteinExistence type="predicted"/>
<evidence type="ECO:0000313" key="1">
    <source>
        <dbReference type="EMBL" id="MPM80640.1"/>
    </source>
</evidence>
<gene>
    <name evidence="1" type="primary">gldH_8</name>
    <name evidence="1" type="ORF">SDC9_127690</name>
</gene>
<comment type="caution">
    <text evidence="1">The sequence shown here is derived from an EMBL/GenBank/DDBJ whole genome shotgun (WGS) entry which is preliminary data.</text>
</comment>
<reference evidence="1" key="1">
    <citation type="submission" date="2019-08" db="EMBL/GenBank/DDBJ databases">
        <authorList>
            <person name="Kucharzyk K."/>
            <person name="Murdoch R.W."/>
            <person name="Higgins S."/>
            <person name="Loffler F."/>
        </authorList>
    </citation>
    <scope>NUCLEOTIDE SEQUENCE</scope>
</reference>
<dbReference type="Pfam" id="PF14109">
    <property type="entry name" value="GldH_lipo"/>
    <property type="match status" value="1"/>
</dbReference>
<protein>
    <submittedName>
        <fullName evidence="1">Gliding motility lipoprotein GldH</fullName>
    </submittedName>
</protein>